<proteinExistence type="predicted"/>
<name>A0A7J5XI73_DISMA</name>
<dbReference type="AlphaFoldDB" id="A0A7J5XI73"/>
<dbReference type="Proteomes" id="UP000518266">
    <property type="component" value="Unassembled WGS sequence"/>
</dbReference>
<reference evidence="1 2" key="1">
    <citation type="submission" date="2020-03" db="EMBL/GenBank/DDBJ databases">
        <title>Dissostichus mawsoni Genome sequencing and assembly.</title>
        <authorList>
            <person name="Park H."/>
        </authorList>
    </citation>
    <scope>NUCLEOTIDE SEQUENCE [LARGE SCALE GENOMIC DNA]</scope>
    <source>
        <strain evidence="1">DM0001</strain>
        <tissue evidence="1">Muscle</tissue>
    </source>
</reference>
<dbReference type="SUPFAM" id="SSF54001">
    <property type="entry name" value="Cysteine proteinases"/>
    <property type="match status" value="1"/>
</dbReference>
<evidence type="ECO:0008006" key="3">
    <source>
        <dbReference type="Google" id="ProtNLM"/>
    </source>
</evidence>
<evidence type="ECO:0000313" key="1">
    <source>
        <dbReference type="EMBL" id="KAF3835898.1"/>
    </source>
</evidence>
<gene>
    <name evidence="1" type="ORF">F7725_028456</name>
</gene>
<protein>
    <recommendedName>
        <fullName evidence="3">Ubiquitin-like protease family profile domain-containing protein</fullName>
    </recommendedName>
</protein>
<dbReference type="OrthoDB" id="413122at2759"/>
<dbReference type="InterPro" id="IPR038765">
    <property type="entry name" value="Papain-like_cys_pep_sf"/>
</dbReference>
<evidence type="ECO:0000313" key="2">
    <source>
        <dbReference type="Proteomes" id="UP000518266"/>
    </source>
</evidence>
<feature type="non-terminal residue" evidence="1">
    <location>
        <position position="220"/>
    </location>
</feature>
<dbReference type="EMBL" id="JAAKFY010000024">
    <property type="protein sequence ID" value="KAF3835898.1"/>
    <property type="molecule type" value="Genomic_DNA"/>
</dbReference>
<dbReference type="Gene3D" id="3.40.395.10">
    <property type="entry name" value="Adenoviral Proteinase, Chain A"/>
    <property type="match status" value="1"/>
</dbReference>
<accession>A0A7J5XI73</accession>
<organism evidence="1 2">
    <name type="scientific">Dissostichus mawsoni</name>
    <name type="common">Antarctic cod</name>
    <dbReference type="NCBI Taxonomy" id="36200"/>
    <lineage>
        <taxon>Eukaryota</taxon>
        <taxon>Metazoa</taxon>
        <taxon>Chordata</taxon>
        <taxon>Craniata</taxon>
        <taxon>Vertebrata</taxon>
        <taxon>Euteleostomi</taxon>
        <taxon>Actinopterygii</taxon>
        <taxon>Neopterygii</taxon>
        <taxon>Teleostei</taxon>
        <taxon>Neoteleostei</taxon>
        <taxon>Acanthomorphata</taxon>
        <taxon>Eupercaria</taxon>
        <taxon>Perciformes</taxon>
        <taxon>Notothenioidei</taxon>
        <taxon>Nototheniidae</taxon>
        <taxon>Dissostichus</taxon>
    </lineage>
</organism>
<sequence>MVGPFRILKIEGKVADLATEKGKKTMRINIDHLKHYVQPQTLWAKYGPYKLYSENLLVLAPGKELEGEIVNAYLAWVGAKAGVFIVDSYLMTSLWQGTHKGSLRKLDLSKHDVAAGAVCDGAHWTLIIMYLNENRSLFLNPLRAKEEQLIRCKDLARPFKLEEQILLKTKVQYPVDLEGVASMRLKMAMALVKNSDDLSQLCRACGEHSIGPMVDQWIRS</sequence>
<comment type="caution">
    <text evidence="1">The sequence shown here is derived from an EMBL/GenBank/DDBJ whole genome shotgun (WGS) entry which is preliminary data.</text>
</comment>
<keyword evidence="2" id="KW-1185">Reference proteome</keyword>